<proteinExistence type="predicted"/>
<name>A0A1J3ETU2_NOCCA</name>
<accession>A0A1J3ETU2</accession>
<reference evidence="1" key="1">
    <citation type="submission" date="2016-07" db="EMBL/GenBank/DDBJ databases">
        <title>De novo transcriptome assembly of four accessions of the metal hyperaccumulator plant Noccaea caerulescens.</title>
        <authorList>
            <person name="Blande D."/>
            <person name="Halimaa P."/>
            <person name="Tervahauta A.I."/>
            <person name="Aarts M.G."/>
            <person name="Karenlampi S.O."/>
        </authorList>
    </citation>
    <scope>NUCLEOTIDE SEQUENCE</scope>
</reference>
<evidence type="ECO:0000313" key="1">
    <source>
        <dbReference type="EMBL" id="JAU33608.1"/>
    </source>
</evidence>
<organism evidence="1">
    <name type="scientific">Noccaea caerulescens</name>
    <name type="common">Alpine penny-cress</name>
    <name type="synonym">Thlaspi caerulescens</name>
    <dbReference type="NCBI Taxonomy" id="107243"/>
    <lineage>
        <taxon>Eukaryota</taxon>
        <taxon>Viridiplantae</taxon>
        <taxon>Streptophyta</taxon>
        <taxon>Embryophyta</taxon>
        <taxon>Tracheophyta</taxon>
        <taxon>Spermatophyta</taxon>
        <taxon>Magnoliopsida</taxon>
        <taxon>eudicotyledons</taxon>
        <taxon>Gunneridae</taxon>
        <taxon>Pentapetalae</taxon>
        <taxon>rosids</taxon>
        <taxon>malvids</taxon>
        <taxon>Brassicales</taxon>
        <taxon>Brassicaceae</taxon>
        <taxon>Coluteocarpeae</taxon>
        <taxon>Noccaea</taxon>
    </lineage>
</organism>
<gene>
    <name evidence="1" type="ORF">LC_TR2609_c3_g1_i1_g.8221</name>
</gene>
<dbReference type="EMBL" id="GEVK01019224">
    <property type="protein sequence ID" value="JAU33608.1"/>
    <property type="molecule type" value="Transcribed_RNA"/>
</dbReference>
<sequence>MALDGNRLKRCAAMFNASTQLLFGSLARLGSEMNSSSDVHVPTCIGWFRECHCVKCIRKSCWYVFQTRNLWLIGAAELSVER</sequence>
<dbReference type="AlphaFoldDB" id="A0A1J3ETU2"/>
<protein>
    <submittedName>
        <fullName evidence="1">Uncharacterized protein</fullName>
    </submittedName>
</protein>